<dbReference type="InParanoid" id="H2Y1P4"/>
<keyword evidence="1" id="KW-0812">Transmembrane</keyword>
<feature type="transmembrane region" description="Helical" evidence="1">
    <location>
        <begin position="147"/>
        <end position="171"/>
    </location>
</feature>
<dbReference type="Gene3D" id="1.20.140.150">
    <property type="match status" value="1"/>
</dbReference>
<dbReference type="FunFam" id="1.20.140.150:FF:000083">
    <property type="entry name" value="uncharacterized protein LOC100184513"/>
    <property type="match status" value="1"/>
</dbReference>
<feature type="transmembrane region" description="Helical" evidence="1">
    <location>
        <begin position="7"/>
        <end position="26"/>
    </location>
</feature>
<accession>H2Y1P4</accession>
<reference evidence="3" key="1">
    <citation type="journal article" date="2002" name="Science">
        <title>The draft genome of Ciona intestinalis: insights into chordate and vertebrate origins.</title>
        <authorList>
            <person name="Dehal P."/>
            <person name="Satou Y."/>
            <person name="Campbell R.K."/>
            <person name="Chapman J."/>
            <person name="Degnan B."/>
            <person name="De Tomaso A."/>
            <person name="Davidson B."/>
            <person name="Di Gregorio A."/>
            <person name="Gelpke M."/>
            <person name="Goodstein D.M."/>
            <person name="Harafuji N."/>
            <person name="Hastings K.E."/>
            <person name="Ho I."/>
            <person name="Hotta K."/>
            <person name="Huang W."/>
            <person name="Kawashima T."/>
            <person name="Lemaire P."/>
            <person name="Martinez D."/>
            <person name="Meinertzhagen I.A."/>
            <person name="Necula S."/>
            <person name="Nonaka M."/>
            <person name="Putnam N."/>
            <person name="Rash S."/>
            <person name="Saiga H."/>
            <person name="Satake M."/>
            <person name="Terry A."/>
            <person name="Yamada L."/>
            <person name="Wang H.G."/>
            <person name="Awazu S."/>
            <person name="Azumi K."/>
            <person name="Boore J."/>
            <person name="Branno M."/>
            <person name="Chin-Bow S."/>
            <person name="DeSantis R."/>
            <person name="Doyle S."/>
            <person name="Francino P."/>
            <person name="Keys D.N."/>
            <person name="Haga S."/>
            <person name="Hayashi H."/>
            <person name="Hino K."/>
            <person name="Imai K.S."/>
            <person name="Inaba K."/>
            <person name="Kano S."/>
            <person name="Kobayashi K."/>
            <person name="Kobayashi M."/>
            <person name="Lee B.I."/>
            <person name="Makabe K.W."/>
            <person name="Manohar C."/>
            <person name="Matassi G."/>
            <person name="Medina M."/>
            <person name="Mochizuki Y."/>
            <person name="Mount S."/>
            <person name="Morishita T."/>
            <person name="Miura S."/>
            <person name="Nakayama A."/>
            <person name="Nishizaka S."/>
            <person name="Nomoto H."/>
            <person name="Ohta F."/>
            <person name="Oishi K."/>
            <person name="Rigoutsos I."/>
            <person name="Sano M."/>
            <person name="Sasaki A."/>
            <person name="Sasakura Y."/>
            <person name="Shoguchi E."/>
            <person name="Shin-i T."/>
            <person name="Spagnuolo A."/>
            <person name="Stainier D."/>
            <person name="Suzuki M.M."/>
            <person name="Tassy O."/>
            <person name="Takatori N."/>
            <person name="Tokuoka M."/>
            <person name="Yagi K."/>
            <person name="Yoshizaki F."/>
            <person name="Wada S."/>
            <person name="Zhang C."/>
            <person name="Hyatt P.D."/>
            <person name="Larimer F."/>
            <person name="Detter C."/>
            <person name="Doggett N."/>
            <person name="Glavina T."/>
            <person name="Hawkins T."/>
            <person name="Richardson P."/>
            <person name="Lucas S."/>
            <person name="Kohara Y."/>
            <person name="Levine M."/>
            <person name="Satoh N."/>
            <person name="Rokhsar D.S."/>
        </authorList>
    </citation>
    <scope>NUCLEOTIDE SEQUENCE [LARGE SCALE GENOMIC DNA]</scope>
</reference>
<keyword evidence="1" id="KW-0472">Membrane</keyword>
<feature type="transmembrane region" description="Helical" evidence="1">
    <location>
        <begin position="62"/>
        <end position="84"/>
    </location>
</feature>
<organism evidence="2 3">
    <name type="scientific">Ciona intestinalis</name>
    <name type="common">Transparent sea squirt</name>
    <name type="synonym">Ascidia intestinalis</name>
    <dbReference type="NCBI Taxonomy" id="7719"/>
    <lineage>
        <taxon>Eukaryota</taxon>
        <taxon>Metazoa</taxon>
        <taxon>Chordata</taxon>
        <taxon>Tunicata</taxon>
        <taxon>Ascidiacea</taxon>
        <taxon>Phlebobranchia</taxon>
        <taxon>Cionidae</taxon>
        <taxon>Ciona</taxon>
    </lineage>
</organism>
<protein>
    <submittedName>
        <fullName evidence="2">Uncharacterized protein</fullName>
    </submittedName>
</protein>
<dbReference type="GeneTree" id="ENSGT00660000097231"/>
<accession>A0A1W2WK15</accession>
<reference evidence="2" key="3">
    <citation type="submission" date="2025-09" db="UniProtKB">
        <authorList>
            <consortium name="Ensembl"/>
        </authorList>
    </citation>
    <scope>IDENTIFICATION</scope>
</reference>
<evidence type="ECO:0000256" key="1">
    <source>
        <dbReference type="SAM" id="Phobius"/>
    </source>
</evidence>
<sequence>MEFRRMCIVSTVIGVITLALDILVTATKGWLSFHVTDGNQKFSHNLGAFDIPRVFNSAVATLQAMLVLSIIILMLAIACQIVAATKKKIFCFGPKGFLITVHVLYILSALFLLIGMSVFTKNMSPGMNISVRYEGYRGSFSYGYSFYISWLLSVLFMIFSLSYVVFATFFVTTY</sequence>
<dbReference type="GO" id="GO:0005886">
    <property type="term" value="C:plasma membrane"/>
    <property type="evidence" value="ECO:0000318"/>
    <property type="project" value="GO_Central"/>
</dbReference>
<dbReference type="AlphaFoldDB" id="H2Y1P4"/>
<reference evidence="2" key="2">
    <citation type="submission" date="2025-08" db="UniProtKB">
        <authorList>
            <consortium name="Ensembl"/>
        </authorList>
    </citation>
    <scope>IDENTIFICATION</scope>
</reference>
<name>H2Y1P4_CIOIN</name>
<dbReference type="Proteomes" id="UP000008144">
    <property type="component" value="Unassembled WGS sequence"/>
</dbReference>
<dbReference type="Ensembl" id="ENSCINT00000036961.1">
    <property type="protein sequence ID" value="ENSCINP00000035828.1"/>
    <property type="gene ID" value="ENSCING00000022144.1"/>
</dbReference>
<keyword evidence="1" id="KW-1133">Transmembrane helix</keyword>
<keyword evidence="3" id="KW-1185">Reference proteome</keyword>
<evidence type="ECO:0000313" key="2">
    <source>
        <dbReference type="Ensembl" id="ENSCINP00000035828.1"/>
    </source>
</evidence>
<dbReference type="HOGENOM" id="CLU_1539462_0_0_1"/>
<proteinExistence type="predicted"/>
<feature type="transmembrane region" description="Helical" evidence="1">
    <location>
        <begin position="96"/>
        <end position="119"/>
    </location>
</feature>
<evidence type="ECO:0000313" key="3">
    <source>
        <dbReference type="Proteomes" id="UP000008144"/>
    </source>
</evidence>